<reference evidence="1 2" key="1">
    <citation type="journal article" date="2012" name="Appl. Environ. Microbiol.">
        <title>Genome Sequence of Thermotolerant Bacillus methanolicus: Features and Regulation Related to Methylotrophy and Production of L-Lysine and L-Glutamate from Methanol.</title>
        <authorList>
            <person name="Heggeset T.M."/>
            <person name="Krog A."/>
            <person name="Balzer S."/>
            <person name="Wentzel A."/>
            <person name="Ellingsen T.E."/>
            <person name="Brautaset T."/>
        </authorList>
    </citation>
    <scope>NUCLEOTIDE SEQUENCE [LARGE SCALE GENOMIC DNA]</scope>
    <source>
        <strain evidence="1 2">PB1</strain>
    </source>
</reference>
<protein>
    <submittedName>
        <fullName evidence="1">Uncharacterized protein</fullName>
    </submittedName>
</protein>
<dbReference type="STRING" id="997296.PB1_12799"/>
<name>I3DW17_BACMT</name>
<comment type="caution">
    <text evidence="1">The sequence shown here is derived from an EMBL/GenBank/DDBJ whole genome shotgun (WGS) entry which is preliminary data.</text>
</comment>
<gene>
    <name evidence="1" type="ORF">PB1_12799</name>
</gene>
<dbReference type="AlphaFoldDB" id="I3DW17"/>
<dbReference type="Proteomes" id="UP000010523">
    <property type="component" value="Unassembled WGS sequence"/>
</dbReference>
<evidence type="ECO:0000313" key="2">
    <source>
        <dbReference type="Proteomes" id="UP000010523"/>
    </source>
</evidence>
<keyword evidence="2" id="KW-1185">Reference proteome</keyword>
<dbReference type="EMBL" id="AFEU01000003">
    <property type="protein sequence ID" value="EIJ78438.1"/>
    <property type="molecule type" value="Genomic_DNA"/>
</dbReference>
<organism evidence="1 2">
    <name type="scientific">Bacillus methanolicus PB1</name>
    <dbReference type="NCBI Taxonomy" id="997296"/>
    <lineage>
        <taxon>Bacteria</taxon>
        <taxon>Bacillati</taxon>
        <taxon>Bacillota</taxon>
        <taxon>Bacilli</taxon>
        <taxon>Bacillales</taxon>
        <taxon>Bacillaceae</taxon>
        <taxon>Bacillus</taxon>
    </lineage>
</organism>
<proteinExistence type="predicted"/>
<evidence type="ECO:0000313" key="1">
    <source>
        <dbReference type="EMBL" id="EIJ78438.1"/>
    </source>
</evidence>
<dbReference type="PATRIC" id="fig|997296.3.peg.2698"/>
<accession>I3DW17</accession>
<sequence length="128" mass="14804">MADKQKTFYEEVVRPLQTELAKMKGGVARQGSRHLQQKPLDSGVKSLHLAGHGERSWTKQKAEFAQNSSPSFTYPKRGSILIAPKEVAPRSDKTVLYMHNSRAYRGLFYFHKKERSYALWRKCSTWMN</sequence>